<feature type="region of interest" description="Disordered" evidence="1">
    <location>
        <begin position="495"/>
        <end position="545"/>
    </location>
</feature>
<evidence type="ECO:0000256" key="2">
    <source>
        <dbReference type="SAM" id="Phobius"/>
    </source>
</evidence>
<dbReference type="HOGENOM" id="CLU_372020_0_0_5"/>
<proteinExistence type="predicted"/>
<dbReference type="EMBL" id="AE005673">
    <property type="protein sequence ID" value="AAK23219.1"/>
    <property type="molecule type" value="Genomic_DNA"/>
</dbReference>
<dbReference type="AlphaFoldDB" id="Q9A8W2"/>
<keyword evidence="2" id="KW-0812">Transmembrane</keyword>
<gene>
    <name evidence="3" type="ordered locus">CC_1238</name>
</gene>
<feature type="transmembrane region" description="Helical" evidence="2">
    <location>
        <begin position="121"/>
        <end position="145"/>
    </location>
</feature>
<feature type="transmembrane region" description="Helical" evidence="2">
    <location>
        <begin position="151"/>
        <end position="178"/>
    </location>
</feature>
<dbReference type="EnsemblBacteria" id="AAK23219">
    <property type="protein sequence ID" value="AAK23219"/>
    <property type="gene ID" value="CC_1238"/>
</dbReference>
<evidence type="ECO:0000313" key="3">
    <source>
        <dbReference type="EMBL" id="AAK23219.1"/>
    </source>
</evidence>
<feature type="transmembrane region" description="Helical" evidence="2">
    <location>
        <begin position="63"/>
        <end position="85"/>
    </location>
</feature>
<feature type="compositionally biased region" description="Basic residues" evidence="1">
    <location>
        <begin position="534"/>
        <end position="545"/>
    </location>
</feature>
<feature type="transmembrane region" description="Helical" evidence="2">
    <location>
        <begin position="225"/>
        <end position="251"/>
    </location>
</feature>
<dbReference type="BioCyc" id="CAULO:CC1238-MONOMER"/>
<dbReference type="PATRIC" id="fig|190650.5.peg.1264"/>
<feature type="compositionally biased region" description="Basic and acidic residues" evidence="1">
    <location>
        <begin position="313"/>
        <end position="323"/>
    </location>
</feature>
<dbReference type="PIR" id="G87402">
    <property type="entry name" value="G87402"/>
</dbReference>
<protein>
    <submittedName>
        <fullName evidence="3">Uncharacterized protein</fullName>
    </submittedName>
</protein>
<feature type="region of interest" description="Disordered" evidence="1">
    <location>
        <begin position="313"/>
        <end position="343"/>
    </location>
</feature>
<reference evidence="3 4" key="1">
    <citation type="journal article" date="2001" name="Proc. Natl. Acad. Sci. U.S.A.">
        <title>Complete genome sequence of Caulobacter crescentus.</title>
        <authorList>
            <person name="Nierman W.C."/>
            <person name="Feldblyum T.V."/>
            <person name="Laub M.T."/>
            <person name="Paulsen I.T."/>
            <person name="Nelson K.E."/>
            <person name="Eisen J.A."/>
            <person name="Heidelberg J.F."/>
            <person name="Alley M.R."/>
            <person name="Ohta N."/>
            <person name="Maddock J.R."/>
            <person name="Potocka I."/>
            <person name="Nelson W.C."/>
            <person name="Newton A."/>
            <person name="Stephens C."/>
            <person name="Phadke N.D."/>
            <person name="Ely B."/>
            <person name="DeBoy R.T."/>
            <person name="Dodson R.J."/>
            <person name="Durkin A.S."/>
            <person name="Gwinn M.L."/>
            <person name="Haft D.H."/>
            <person name="Kolonay J.F."/>
            <person name="Smit J."/>
            <person name="Craven M.B."/>
            <person name="Khouri H."/>
            <person name="Shetty J."/>
            <person name="Berry K."/>
            <person name="Utterback T."/>
            <person name="Tran K."/>
            <person name="Wolf A."/>
            <person name="Vamathevan J."/>
            <person name="Ermolaeva M."/>
            <person name="White O."/>
            <person name="Salzberg S.L."/>
            <person name="Venter J.C."/>
            <person name="Shapiro L."/>
            <person name="Fraser C.M."/>
        </authorList>
    </citation>
    <scope>NUCLEOTIDE SEQUENCE [LARGE SCALE GENOMIC DNA]</scope>
    <source>
        <strain evidence="4">ATCC 19089 / CB15</strain>
    </source>
</reference>
<feature type="transmembrane region" description="Helical" evidence="2">
    <location>
        <begin position="91"/>
        <end position="114"/>
    </location>
</feature>
<evidence type="ECO:0000313" key="4">
    <source>
        <dbReference type="Proteomes" id="UP000001816"/>
    </source>
</evidence>
<keyword evidence="4" id="KW-1185">Reference proteome</keyword>
<name>Q9A8W2_CAUVC</name>
<dbReference type="Proteomes" id="UP000001816">
    <property type="component" value="Chromosome"/>
</dbReference>
<organism evidence="3 4">
    <name type="scientific">Caulobacter vibrioides (strain ATCC 19089 / CIP 103742 / CB 15)</name>
    <name type="common">Caulobacter crescentus</name>
    <dbReference type="NCBI Taxonomy" id="190650"/>
    <lineage>
        <taxon>Bacteria</taxon>
        <taxon>Pseudomonadati</taxon>
        <taxon>Pseudomonadota</taxon>
        <taxon>Alphaproteobacteria</taxon>
        <taxon>Caulobacterales</taxon>
        <taxon>Caulobacteraceae</taxon>
        <taxon>Caulobacter</taxon>
    </lineage>
</organism>
<keyword evidence="2" id="KW-1133">Transmembrane helix</keyword>
<accession>Q9A8W2</accession>
<evidence type="ECO:0000256" key="1">
    <source>
        <dbReference type="SAM" id="MobiDB-lite"/>
    </source>
</evidence>
<keyword evidence="2" id="KW-0472">Membrane</keyword>
<dbReference type="KEGG" id="ccr:CC_1238"/>
<sequence>MEGAELGDQGVKHGLSMLWRAGRCKAQTPFHDGSEKKEPRILGSGALGSEPALDLVVSVLKFLFGRVVVTVAMVFVMAVVIMSVAAVTMGVMAVIVMAVSMVVMAVAVIIGMAGRGHMGGVLGMGVMGAMVVAVGMIVVAMRMIIVTMPVIVVAVTMIVVAMAVIIMPVSSIVPMVVGVARGGRGHHRVHVRNVLSRGVGFRVGVGVKIRPVPVIVMTVGVVAMIIVAVAVVVMAVVIIMAMPVVVVIVMVRHGRGRDRTGRCAAGGGEERVHVRNVGAGRRRLELHLVAPVVGQRAVLALAFGLAARSGDAARHAHQNDQRQKHQSRTQQGLDRRRAKAGQRDRAVQGAEVELVEALLGLLRQGCDALADLTQGEALRFLRAGQFDTELRLQFALGLGAGLDLPGEGGRLARLHDRRLTPVRGDLIAFALQFGIGAGLAGRLGQTELGGFLLDHLAQGRRKRQGHLARLALTEGFAGRQDRAVGRGGRDGGLQLFKLGGGLGRGRSRSGRRSSDHGRLGQRRGGLRGLDGLHRRGRRGDRLRRHGLDRRDDSRLGRRRGALRLDLGVDALGRRRGGVRRALGIGDRPHRRDQGAVRTAPGLQVAVMRRGRRARRVGFRLSLGLRRGVSDRPAQKSVLRWGGAGRRRAHQLRRRRRFLVIAWWRRRGDRIARTTARQRKNACRGGRQGGQAYITSKHRVPRSHVRFLRGAALADRCSREKHELATKSKRLREIHETISSTARTFEAS</sequence>